<protein>
    <recommendedName>
        <fullName evidence="5">Transmembrane repetitive protein</fullName>
    </recommendedName>
</protein>
<keyword evidence="2" id="KW-1133">Transmembrane helix</keyword>
<evidence type="ECO:0000313" key="4">
    <source>
        <dbReference type="Proteomes" id="UP000824755"/>
    </source>
</evidence>
<dbReference type="RefSeq" id="WP_220380577.1">
    <property type="nucleotide sequence ID" value="NZ_CP080544.1"/>
</dbReference>
<accession>A0ABX8WSG2</accession>
<feature type="region of interest" description="Disordered" evidence="1">
    <location>
        <begin position="163"/>
        <end position="184"/>
    </location>
</feature>
<feature type="compositionally biased region" description="Basic and acidic residues" evidence="1">
    <location>
        <begin position="427"/>
        <end position="438"/>
    </location>
</feature>
<evidence type="ECO:0000256" key="2">
    <source>
        <dbReference type="SAM" id="Phobius"/>
    </source>
</evidence>
<sequence>MFTPEGLADALKHSRRKLTSIRPESRESNAARVHAILDARPASAPQPVFSPVGLSDVFFERGPKPPTRRLPELTRWQAIRRLFNQEWMPPGPEDRKLRISAAFISTLMNLFFFAMLLWLMYWKFMMPPRPQMDESIRVQMIGAGAPEEEGGGAPERAGDIEVASAQSRSAQSTVDAPASESANAMTPEMVQENIEATSVPVTQATVPTHSNITPPIQHIEQPVESQPIVASKPTPAVTEYRVPDIKPMPLPAQRPVELKAETLPELSTLPMPAEPEPAAPRVSMPNVRIAPNTQAPKGMQASDLTGAVKALPNPTPSNGSAAGQADSSDKAQASTTTGAQNAATNAAPTAAAGNKQGVAANAQGAGAATSPKQGSVPTPIRGDDWGDAKKNVAGKPKGGSRGNGKANGTGNNTAGIFNPDGSIRLPDQFKAKPPDPYKEGSWMKRPGIVVQDTVFNKYWRPPGTLLEDWVRRGIKAISIPIPGTNMVLNCQISLLQLGGGCIPGSGKNGPKDNPATARPPPDIPFKRELFEDQSVLGPPKTDQAKKPANDEWSTKPASSP</sequence>
<feature type="compositionally biased region" description="Polar residues" evidence="1">
    <location>
        <begin position="164"/>
        <end position="184"/>
    </location>
</feature>
<organism evidence="3 4">
    <name type="scientific">Lysobacter soyae</name>
    <dbReference type="NCBI Taxonomy" id="2764185"/>
    <lineage>
        <taxon>Bacteria</taxon>
        <taxon>Pseudomonadati</taxon>
        <taxon>Pseudomonadota</taxon>
        <taxon>Gammaproteobacteria</taxon>
        <taxon>Lysobacterales</taxon>
        <taxon>Lysobacteraceae</taxon>
        <taxon>Lysobacter</taxon>
    </lineage>
</organism>
<gene>
    <name evidence="3" type="ORF">H8L67_04640</name>
</gene>
<feature type="compositionally biased region" description="Basic and acidic residues" evidence="1">
    <location>
        <begin position="542"/>
        <end position="553"/>
    </location>
</feature>
<evidence type="ECO:0000313" key="3">
    <source>
        <dbReference type="EMBL" id="QYR53770.1"/>
    </source>
</evidence>
<feature type="region of interest" description="Disordered" evidence="1">
    <location>
        <begin position="505"/>
        <end position="560"/>
    </location>
</feature>
<evidence type="ECO:0008006" key="5">
    <source>
        <dbReference type="Google" id="ProtNLM"/>
    </source>
</evidence>
<reference evidence="3 4" key="1">
    <citation type="submission" date="2021-08" db="EMBL/GenBank/DDBJ databases">
        <title>Lysobacter sp. strain CJ11 Genome sequencing and assembly.</title>
        <authorList>
            <person name="Kim I."/>
        </authorList>
    </citation>
    <scope>NUCLEOTIDE SEQUENCE [LARGE SCALE GENOMIC DNA]</scope>
    <source>
        <strain evidence="3 4">CJ11</strain>
    </source>
</reference>
<proteinExistence type="predicted"/>
<dbReference type="EMBL" id="CP080544">
    <property type="protein sequence ID" value="QYR53770.1"/>
    <property type="molecule type" value="Genomic_DNA"/>
</dbReference>
<keyword evidence="2" id="KW-0472">Membrane</keyword>
<feature type="transmembrane region" description="Helical" evidence="2">
    <location>
        <begin position="99"/>
        <end position="122"/>
    </location>
</feature>
<keyword evidence="2" id="KW-0812">Transmembrane</keyword>
<name>A0ABX8WSG2_9GAMM</name>
<feature type="compositionally biased region" description="Gly residues" evidence="1">
    <location>
        <begin position="396"/>
        <end position="407"/>
    </location>
</feature>
<feature type="compositionally biased region" description="Low complexity" evidence="1">
    <location>
        <begin position="331"/>
        <end position="368"/>
    </location>
</feature>
<evidence type="ECO:0000256" key="1">
    <source>
        <dbReference type="SAM" id="MobiDB-lite"/>
    </source>
</evidence>
<dbReference type="Proteomes" id="UP000824755">
    <property type="component" value="Chromosome"/>
</dbReference>
<keyword evidence="4" id="KW-1185">Reference proteome</keyword>
<feature type="region of interest" description="Disordered" evidence="1">
    <location>
        <begin position="307"/>
        <end position="438"/>
    </location>
</feature>
<feature type="compositionally biased region" description="Basic and acidic residues" evidence="1">
    <location>
        <begin position="381"/>
        <end position="390"/>
    </location>
</feature>